<dbReference type="InterPro" id="IPR004575">
    <property type="entry name" value="MAT1/Tfb3"/>
</dbReference>
<evidence type="ECO:0000256" key="3">
    <source>
        <dbReference type="ARBA" id="ARBA00022723"/>
    </source>
</evidence>
<dbReference type="SUPFAM" id="SSF57850">
    <property type="entry name" value="RING/U-box"/>
    <property type="match status" value="1"/>
</dbReference>
<name>A0A0H5C6B3_CYBJN</name>
<evidence type="ECO:0000256" key="6">
    <source>
        <dbReference type="ARBA" id="ARBA00023242"/>
    </source>
</evidence>
<organism evidence="12 13">
    <name type="scientific">Cyberlindnera jadinii (strain ATCC 18201 / CBS 1600 / BCRC 20928 / JCM 3617 / NBRC 0987 / NRRL Y-1542)</name>
    <name type="common">Torula yeast</name>
    <name type="synonym">Candida utilis</name>
    <dbReference type="NCBI Taxonomy" id="983966"/>
    <lineage>
        <taxon>Eukaryota</taxon>
        <taxon>Fungi</taxon>
        <taxon>Dikarya</taxon>
        <taxon>Ascomycota</taxon>
        <taxon>Saccharomycotina</taxon>
        <taxon>Saccharomycetes</taxon>
        <taxon>Phaffomycetales</taxon>
        <taxon>Phaffomycetaceae</taxon>
        <taxon>Cyberlindnera</taxon>
    </lineage>
</organism>
<dbReference type="Pfam" id="PF06391">
    <property type="entry name" value="MAT1"/>
    <property type="match status" value="1"/>
</dbReference>
<feature type="coiled-coil region" evidence="10">
    <location>
        <begin position="157"/>
        <end position="208"/>
    </location>
</feature>
<accession>A0A0H5C6B3</accession>
<evidence type="ECO:0000259" key="11">
    <source>
        <dbReference type="PROSITE" id="PS50089"/>
    </source>
</evidence>
<dbReference type="CDD" id="cd16573">
    <property type="entry name" value="RING-HC_TFB3-like"/>
    <property type="match status" value="1"/>
</dbReference>
<protein>
    <recommendedName>
        <fullName evidence="2">RNA polymerase II transcription factor B subunit 3</fullName>
    </recommendedName>
    <alternativeName>
        <fullName evidence="8">RNA polymerase II transcription factor B 38 kDa subunit</fullName>
    </alternativeName>
    <alternativeName>
        <fullName evidence="7">RNA polymerase II transcription factor B p38 subunit</fullName>
    </alternativeName>
</protein>
<dbReference type="GO" id="GO:0006357">
    <property type="term" value="P:regulation of transcription by RNA polymerase II"/>
    <property type="evidence" value="ECO:0007669"/>
    <property type="project" value="TreeGrafter"/>
</dbReference>
<evidence type="ECO:0000256" key="7">
    <source>
        <dbReference type="ARBA" id="ARBA00029873"/>
    </source>
</evidence>
<dbReference type="Gene3D" id="3.30.40.10">
    <property type="entry name" value="Zinc/RING finger domain, C3HC4 (zinc finger)"/>
    <property type="match status" value="1"/>
</dbReference>
<dbReference type="NCBIfam" id="TIGR00570">
    <property type="entry name" value="cdk7"/>
    <property type="match status" value="1"/>
</dbReference>
<keyword evidence="4 9" id="KW-0863">Zinc-finger</keyword>
<dbReference type="InterPro" id="IPR017907">
    <property type="entry name" value="Znf_RING_CS"/>
</dbReference>
<dbReference type="InterPro" id="IPR015877">
    <property type="entry name" value="MAT1_centre"/>
</dbReference>
<evidence type="ECO:0000256" key="8">
    <source>
        <dbReference type="ARBA" id="ARBA00033277"/>
    </source>
</evidence>
<evidence type="ECO:0000256" key="4">
    <source>
        <dbReference type="ARBA" id="ARBA00022771"/>
    </source>
</evidence>
<dbReference type="AlphaFoldDB" id="A0A0H5C6B3"/>
<dbReference type="FunFam" id="3.30.40.10:FF:000037">
    <property type="entry name" value="Cdk-activating kinase assembly factor MAT1, centre"/>
    <property type="match status" value="1"/>
</dbReference>
<sequence length="340" mass="39811">MNVDMGKCLTVHSSLTRTNISTEERQQDMCPICKTDRYLSPDMKFLVNPECYHKMCESCVDRIFAMGPAPCPYPKCGKTLRKNKFKTQIFDNIEVEREVDVRKRVSRVFNKVREDFDTLDDYNKYLEELEDIVFNIVNGVDVEATEQKLKEYEESNKPNIEENNAKRQKELEEFKEQEQRKHDLRMKKNLIERQIEQEAREMKELEKKEIINTLASGDGTQDATKAVSQVRKSMLKRSSARRKQLDEIMQALNSSRQAKGEDKKHNVPFTPFNGDRTSQHNFDIHDSYYDPFLDELKSKKEYIASGFEVHAVYDRVLTEAFTGLGCYIEQEKKELNDAIV</sequence>
<reference evidence="13" key="1">
    <citation type="journal article" date="2015" name="J. Biotechnol.">
        <title>The structure of the Cyberlindnera jadinii genome and its relation to Candida utilis analyzed by the occurrence of single nucleotide polymorphisms.</title>
        <authorList>
            <person name="Rupp O."/>
            <person name="Brinkrolf K."/>
            <person name="Buerth C."/>
            <person name="Kunigo M."/>
            <person name="Schneider J."/>
            <person name="Jaenicke S."/>
            <person name="Goesmann A."/>
            <person name="Puehler A."/>
            <person name="Jaeger K.-E."/>
            <person name="Ernst J.F."/>
        </authorList>
    </citation>
    <scope>NUCLEOTIDE SEQUENCE [LARGE SCALE GENOMIC DNA]</scope>
    <source>
        <strain evidence="13">ATCC 18201 / CBS 1600 / BCRC 20928 / JCM 3617 / NBRC 0987 / NRRL Y-1542</strain>
    </source>
</reference>
<dbReference type="GO" id="GO:0061575">
    <property type="term" value="F:cyclin-dependent protein serine/threonine kinase activator activity"/>
    <property type="evidence" value="ECO:0007669"/>
    <property type="project" value="InterPro"/>
</dbReference>
<dbReference type="InterPro" id="IPR001841">
    <property type="entry name" value="Znf_RING"/>
</dbReference>
<dbReference type="InterPro" id="IPR013083">
    <property type="entry name" value="Znf_RING/FYVE/PHD"/>
</dbReference>
<feature type="domain" description="RING-type" evidence="11">
    <location>
        <begin position="30"/>
        <end position="75"/>
    </location>
</feature>
<keyword evidence="6" id="KW-0539">Nucleus</keyword>
<evidence type="ECO:0000256" key="5">
    <source>
        <dbReference type="ARBA" id="ARBA00022833"/>
    </source>
</evidence>
<evidence type="ECO:0000256" key="9">
    <source>
        <dbReference type="PROSITE-ProRule" id="PRU00175"/>
    </source>
</evidence>
<dbReference type="PROSITE" id="PS50089">
    <property type="entry name" value="ZF_RING_2"/>
    <property type="match status" value="1"/>
</dbReference>
<dbReference type="EMBL" id="CDQK01000004">
    <property type="protein sequence ID" value="CEP23538.1"/>
    <property type="molecule type" value="Genomic_DNA"/>
</dbReference>
<keyword evidence="3" id="KW-0479">Metal-binding</keyword>
<dbReference type="Pfam" id="PF17121">
    <property type="entry name" value="zf-C3HC4_5"/>
    <property type="match status" value="1"/>
</dbReference>
<dbReference type="PROSITE" id="PS00518">
    <property type="entry name" value="ZF_RING_1"/>
    <property type="match status" value="1"/>
</dbReference>
<dbReference type="GO" id="GO:0006289">
    <property type="term" value="P:nucleotide-excision repair"/>
    <property type="evidence" value="ECO:0007669"/>
    <property type="project" value="InterPro"/>
</dbReference>
<dbReference type="PANTHER" id="PTHR12683:SF13">
    <property type="entry name" value="CDK-ACTIVATING KINASE ASSEMBLY FACTOR MAT1"/>
    <property type="match status" value="1"/>
</dbReference>
<proteinExistence type="predicted"/>
<evidence type="ECO:0000313" key="12">
    <source>
        <dbReference type="EMBL" id="CEP23538.1"/>
    </source>
</evidence>
<dbReference type="Proteomes" id="UP000038830">
    <property type="component" value="Unassembled WGS sequence"/>
</dbReference>
<dbReference type="PANTHER" id="PTHR12683">
    <property type="entry name" value="CDK-ACTIVATING KINASE ASSEMBLY FACTOR MAT1"/>
    <property type="match status" value="1"/>
</dbReference>
<keyword evidence="10" id="KW-0175">Coiled coil</keyword>
<gene>
    <name evidence="12" type="ORF">BN1211_4148</name>
</gene>
<evidence type="ECO:0000256" key="2">
    <source>
        <dbReference type="ARBA" id="ARBA00022257"/>
    </source>
</evidence>
<evidence type="ECO:0000256" key="1">
    <source>
        <dbReference type="ARBA" id="ARBA00004123"/>
    </source>
</evidence>
<evidence type="ECO:0000313" key="13">
    <source>
        <dbReference type="Proteomes" id="UP000038830"/>
    </source>
</evidence>
<keyword evidence="5" id="KW-0862">Zinc</keyword>
<dbReference type="GO" id="GO:0070985">
    <property type="term" value="C:transcription factor TFIIK complex"/>
    <property type="evidence" value="ECO:0007669"/>
    <property type="project" value="UniProtKB-ARBA"/>
</dbReference>
<dbReference type="GO" id="GO:0008270">
    <property type="term" value="F:zinc ion binding"/>
    <property type="evidence" value="ECO:0007669"/>
    <property type="project" value="UniProtKB-KW"/>
</dbReference>
<evidence type="ECO:0000256" key="10">
    <source>
        <dbReference type="SAM" id="Coils"/>
    </source>
</evidence>
<comment type="subcellular location">
    <subcellularLocation>
        <location evidence="1">Nucleus</location>
    </subcellularLocation>
</comment>